<dbReference type="InParanoid" id="S8ECG4"/>
<evidence type="ECO:0000313" key="2">
    <source>
        <dbReference type="EMBL" id="EPT02293.1"/>
    </source>
</evidence>
<dbReference type="AlphaFoldDB" id="S8ECG4"/>
<accession>S8ECG4</accession>
<keyword evidence="3" id="KW-1185">Reference proteome</keyword>
<feature type="compositionally biased region" description="Basic and acidic residues" evidence="1">
    <location>
        <begin position="212"/>
        <end position="221"/>
    </location>
</feature>
<dbReference type="Proteomes" id="UP000015241">
    <property type="component" value="Unassembled WGS sequence"/>
</dbReference>
<organism evidence="2 3">
    <name type="scientific">Fomitopsis schrenkii</name>
    <name type="common">Brown rot fungus</name>
    <dbReference type="NCBI Taxonomy" id="2126942"/>
    <lineage>
        <taxon>Eukaryota</taxon>
        <taxon>Fungi</taxon>
        <taxon>Dikarya</taxon>
        <taxon>Basidiomycota</taxon>
        <taxon>Agaricomycotina</taxon>
        <taxon>Agaricomycetes</taxon>
        <taxon>Polyporales</taxon>
        <taxon>Fomitopsis</taxon>
    </lineage>
</organism>
<protein>
    <submittedName>
        <fullName evidence="2">Uncharacterized protein</fullName>
    </submittedName>
</protein>
<proteinExistence type="predicted"/>
<feature type="region of interest" description="Disordered" evidence="1">
    <location>
        <begin position="200"/>
        <end position="221"/>
    </location>
</feature>
<evidence type="ECO:0000313" key="3">
    <source>
        <dbReference type="Proteomes" id="UP000015241"/>
    </source>
</evidence>
<gene>
    <name evidence="2" type="ORF">FOMPIDRAFT_87386</name>
</gene>
<reference evidence="2 3" key="1">
    <citation type="journal article" date="2012" name="Science">
        <title>The Paleozoic origin of enzymatic lignin decomposition reconstructed from 31 fungal genomes.</title>
        <authorList>
            <person name="Floudas D."/>
            <person name="Binder M."/>
            <person name="Riley R."/>
            <person name="Barry K."/>
            <person name="Blanchette R.A."/>
            <person name="Henrissat B."/>
            <person name="Martinez A.T."/>
            <person name="Otillar R."/>
            <person name="Spatafora J.W."/>
            <person name="Yadav J.S."/>
            <person name="Aerts A."/>
            <person name="Benoit I."/>
            <person name="Boyd A."/>
            <person name="Carlson A."/>
            <person name="Copeland A."/>
            <person name="Coutinho P.M."/>
            <person name="de Vries R.P."/>
            <person name="Ferreira P."/>
            <person name="Findley K."/>
            <person name="Foster B."/>
            <person name="Gaskell J."/>
            <person name="Glotzer D."/>
            <person name="Gorecki P."/>
            <person name="Heitman J."/>
            <person name="Hesse C."/>
            <person name="Hori C."/>
            <person name="Igarashi K."/>
            <person name="Jurgens J.A."/>
            <person name="Kallen N."/>
            <person name="Kersten P."/>
            <person name="Kohler A."/>
            <person name="Kuees U."/>
            <person name="Kumar T.K.A."/>
            <person name="Kuo A."/>
            <person name="LaButti K."/>
            <person name="Larrondo L.F."/>
            <person name="Lindquist E."/>
            <person name="Ling A."/>
            <person name="Lombard V."/>
            <person name="Lucas S."/>
            <person name="Lundell T."/>
            <person name="Martin R."/>
            <person name="McLaughlin D.J."/>
            <person name="Morgenstern I."/>
            <person name="Morin E."/>
            <person name="Murat C."/>
            <person name="Nagy L.G."/>
            <person name="Nolan M."/>
            <person name="Ohm R.A."/>
            <person name="Patyshakuliyeva A."/>
            <person name="Rokas A."/>
            <person name="Ruiz-Duenas F.J."/>
            <person name="Sabat G."/>
            <person name="Salamov A."/>
            <person name="Samejima M."/>
            <person name="Schmutz J."/>
            <person name="Slot J.C."/>
            <person name="St John F."/>
            <person name="Stenlid J."/>
            <person name="Sun H."/>
            <person name="Sun S."/>
            <person name="Syed K."/>
            <person name="Tsang A."/>
            <person name="Wiebenga A."/>
            <person name="Young D."/>
            <person name="Pisabarro A."/>
            <person name="Eastwood D.C."/>
            <person name="Martin F."/>
            <person name="Cullen D."/>
            <person name="Grigoriev I.V."/>
            <person name="Hibbett D.S."/>
        </authorList>
    </citation>
    <scope>NUCLEOTIDE SEQUENCE</scope>
    <source>
        <strain evidence="3">FP-58527</strain>
    </source>
</reference>
<sequence>MRPSDPTQHILTLAPSYDPVALSPQLFTLDAPFYQSFNFLQHLVPASPHFHSLAVVALRTRPSADLPAATAPHDNADSPRLAACTMQLMRGQRTRAASPHPSVHSRPYTPPSVPIHTQSTLAFTTPSQSRRTIAMSRIPPSAPRRQERDGHARCTSEQLLRGASCNAPALCVFDHAVADVHTPRHARMRLELGISLLSRHTPNGDATGSASRYDRLHQCSM</sequence>
<evidence type="ECO:0000256" key="1">
    <source>
        <dbReference type="SAM" id="MobiDB-lite"/>
    </source>
</evidence>
<dbReference type="EMBL" id="KE504136">
    <property type="protein sequence ID" value="EPT02293.1"/>
    <property type="molecule type" value="Genomic_DNA"/>
</dbReference>
<dbReference type="HOGENOM" id="CLU_1250699_0_0_1"/>
<name>S8ECG4_FOMSC</name>
<feature type="compositionally biased region" description="Polar residues" evidence="1">
    <location>
        <begin position="200"/>
        <end position="210"/>
    </location>
</feature>
<feature type="region of interest" description="Disordered" evidence="1">
    <location>
        <begin position="95"/>
        <end position="115"/>
    </location>
</feature>